<sequence>MHVEKNKPVDFKLEGEMCNSCLVVKRLDVKFAATVIHSLEQCQSSSSRSAGFSSRASLDWTWVVVPASVCLSGIIIITLLLNLLLTVYQRRKQNMNGGCISEKQIDPAFDCVVPVLPTKSALHGGVLVPDSLQCGNNEKANLISD</sequence>
<keyword evidence="1" id="KW-0812">Transmembrane</keyword>
<keyword evidence="1" id="KW-0472">Membrane</keyword>
<dbReference type="Proteomes" id="UP001228049">
    <property type="component" value="Unassembled WGS sequence"/>
</dbReference>
<evidence type="ECO:0000313" key="2">
    <source>
        <dbReference type="EMBL" id="KAK1906394.1"/>
    </source>
</evidence>
<organism evidence="2 3">
    <name type="scientific">Dissostichus eleginoides</name>
    <name type="common">Patagonian toothfish</name>
    <name type="synonym">Dissostichus amissus</name>
    <dbReference type="NCBI Taxonomy" id="100907"/>
    <lineage>
        <taxon>Eukaryota</taxon>
        <taxon>Metazoa</taxon>
        <taxon>Chordata</taxon>
        <taxon>Craniata</taxon>
        <taxon>Vertebrata</taxon>
        <taxon>Euteleostomi</taxon>
        <taxon>Actinopterygii</taxon>
        <taxon>Neopterygii</taxon>
        <taxon>Teleostei</taxon>
        <taxon>Neoteleostei</taxon>
        <taxon>Acanthomorphata</taxon>
        <taxon>Eupercaria</taxon>
        <taxon>Perciformes</taxon>
        <taxon>Notothenioidei</taxon>
        <taxon>Nototheniidae</taxon>
        <taxon>Dissostichus</taxon>
    </lineage>
</organism>
<name>A0AAD9FLM4_DISEL</name>
<comment type="caution">
    <text evidence="2">The sequence shown here is derived from an EMBL/GenBank/DDBJ whole genome shotgun (WGS) entry which is preliminary data.</text>
</comment>
<proteinExistence type="predicted"/>
<gene>
    <name evidence="2" type="ORF">KUDE01_008792</name>
</gene>
<evidence type="ECO:0000313" key="3">
    <source>
        <dbReference type="Proteomes" id="UP001228049"/>
    </source>
</evidence>
<evidence type="ECO:0000256" key="1">
    <source>
        <dbReference type="SAM" id="Phobius"/>
    </source>
</evidence>
<dbReference type="EMBL" id="JASDAP010000001">
    <property type="protein sequence ID" value="KAK1906394.1"/>
    <property type="molecule type" value="Genomic_DNA"/>
</dbReference>
<accession>A0AAD9FLM4</accession>
<keyword evidence="1" id="KW-1133">Transmembrane helix</keyword>
<feature type="transmembrane region" description="Helical" evidence="1">
    <location>
        <begin position="60"/>
        <end position="85"/>
    </location>
</feature>
<dbReference type="AlphaFoldDB" id="A0AAD9FLM4"/>
<protein>
    <submittedName>
        <fullName evidence="2">Queuine tRNA-ribosyltransferase</fullName>
    </submittedName>
</protein>
<reference evidence="2" key="1">
    <citation type="submission" date="2023-04" db="EMBL/GenBank/DDBJ databases">
        <title>Chromosome-level genome of Chaenocephalus aceratus.</title>
        <authorList>
            <person name="Park H."/>
        </authorList>
    </citation>
    <scope>NUCLEOTIDE SEQUENCE</scope>
    <source>
        <strain evidence="2">DE</strain>
        <tissue evidence="2">Muscle</tissue>
    </source>
</reference>
<keyword evidence="3" id="KW-1185">Reference proteome</keyword>